<proteinExistence type="predicted"/>
<name>A0A2M4D0D0_ANODA</name>
<protein>
    <submittedName>
        <fullName evidence="2">Putative secreted protein</fullName>
    </submittedName>
</protein>
<keyword evidence="1" id="KW-0732">Signal</keyword>
<reference evidence="2" key="1">
    <citation type="submission" date="2018-01" db="EMBL/GenBank/DDBJ databases">
        <title>An insight into the sialome of Amazonian anophelines.</title>
        <authorList>
            <person name="Ribeiro J.M."/>
            <person name="Scarpassa V."/>
            <person name="Calvo E."/>
        </authorList>
    </citation>
    <scope>NUCLEOTIDE SEQUENCE</scope>
</reference>
<evidence type="ECO:0000313" key="2">
    <source>
        <dbReference type="EMBL" id="MBW70995.1"/>
    </source>
</evidence>
<evidence type="ECO:0000256" key="1">
    <source>
        <dbReference type="SAM" id="SignalP"/>
    </source>
</evidence>
<feature type="signal peptide" evidence="1">
    <location>
        <begin position="1"/>
        <end position="27"/>
    </location>
</feature>
<feature type="chain" id="PRO_5014831155" evidence="1">
    <location>
        <begin position="28"/>
        <end position="77"/>
    </location>
</feature>
<organism evidence="2">
    <name type="scientific">Anopheles darlingi</name>
    <name type="common">Mosquito</name>
    <dbReference type="NCBI Taxonomy" id="43151"/>
    <lineage>
        <taxon>Eukaryota</taxon>
        <taxon>Metazoa</taxon>
        <taxon>Ecdysozoa</taxon>
        <taxon>Arthropoda</taxon>
        <taxon>Hexapoda</taxon>
        <taxon>Insecta</taxon>
        <taxon>Pterygota</taxon>
        <taxon>Neoptera</taxon>
        <taxon>Endopterygota</taxon>
        <taxon>Diptera</taxon>
        <taxon>Nematocera</taxon>
        <taxon>Culicoidea</taxon>
        <taxon>Culicidae</taxon>
        <taxon>Anophelinae</taxon>
        <taxon>Anopheles</taxon>
    </lineage>
</organism>
<dbReference type="AlphaFoldDB" id="A0A2M4D0D0"/>
<dbReference type="EMBL" id="GGFL01006817">
    <property type="protein sequence ID" value="MBW70995.1"/>
    <property type="molecule type" value="Transcribed_RNA"/>
</dbReference>
<accession>A0A2M4D0D0</accession>
<sequence>MTPSATLCSLRQHEMLLCLPCSLLCSALEWACRPSPLIMMCCHVYKPCYHARSPQLLNNNRALFEPRELKFSSRIPK</sequence>